<comment type="caution">
    <text evidence="7">The sequence shown here is derived from an EMBL/GenBank/DDBJ whole genome shotgun (WGS) entry which is preliminary data.</text>
</comment>
<keyword evidence="4" id="KW-0574">Periplasm</keyword>
<dbReference type="PANTHER" id="PTHR30222">
    <property type="entry name" value="SPERMIDINE/PUTRESCINE-BINDING PERIPLASMIC PROTEIN"/>
    <property type="match status" value="1"/>
</dbReference>
<feature type="binding site" evidence="5">
    <location>
        <position position="98"/>
    </location>
    <ligand>
        <name>spermidine</name>
        <dbReference type="ChEBI" id="CHEBI:57834"/>
    </ligand>
</feature>
<evidence type="ECO:0000313" key="7">
    <source>
        <dbReference type="EMBL" id="TCP62683.1"/>
    </source>
</evidence>
<keyword evidence="8" id="KW-1185">Reference proteome</keyword>
<dbReference type="GO" id="GO:0015846">
    <property type="term" value="P:polyamine transport"/>
    <property type="evidence" value="ECO:0007669"/>
    <property type="project" value="InterPro"/>
</dbReference>
<dbReference type="PRINTS" id="PR00909">
    <property type="entry name" value="SPERMDNBNDNG"/>
</dbReference>
<sequence>MQLRKWLSIMLAVVGMAGMLTGCGAESASQSTSQGGKTKEKVLNIYGWTDYFAPSVLDDFEKKYGVKIVYDAYSNNQELLVKMQAGPTKYDLIQPTDYMVSKMSKLGMLAELDKANIPNLSNLQSNFRAPFFDPENQYSVVYTTGITGIAYNKKFVKTKPESWQDLWNPQYKERVILVIDERDVLGMALKKNGFSNSTKDEQQLSIAYADLKTLMPGVMSLDSDMIRQKFIANDAWIGTVWSGDALYIQKSNPDVEFVIPKEGAAIWADTMAIPKGAKNKQLAEQFINYLLEPEVSARNYEAIGYGDPNEKAMALHSEAYRSNPILNMSKEQLERTEWFTDMDEAQPLYNRYWEMLKSWRD</sequence>
<evidence type="ECO:0000256" key="5">
    <source>
        <dbReference type="PIRSR" id="PIRSR019574-1"/>
    </source>
</evidence>
<proteinExistence type="predicted"/>
<dbReference type="PROSITE" id="PS51257">
    <property type="entry name" value="PROKAR_LIPOPROTEIN"/>
    <property type="match status" value="1"/>
</dbReference>
<evidence type="ECO:0000256" key="3">
    <source>
        <dbReference type="ARBA" id="ARBA00022729"/>
    </source>
</evidence>
<dbReference type="PIRSF" id="PIRSF019574">
    <property type="entry name" value="Periplasmic_polyamine_BP"/>
    <property type="match status" value="1"/>
</dbReference>
<organism evidence="7 8">
    <name type="scientific">Heliophilum fasciatum</name>
    <dbReference type="NCBI Taxonomy" id="35700"/>
    <lineage>
        <taxon>Bacteria</taxon>
        <taxon>Bacillati</taxon>
        <taxon>Bacillota</taxon>
        <taxon>Clostridia</taxon>
        <taxon>Eubacteriales</taxon>
        <taxon>Heliobacteriaceae</taxon>
        <taxon>Heliophilum</taxon>
    </lineage>
</organism>
<accession>A0A4R2RI45</accession>
<keyword evidence="3 6" id="KW-0732">Signal</keyword>
<evidence type="ECO:0000256" key="2">
    <source>
        <dbReference type="ARBA" id="ARBA00022448"/>
    </source>
</evidence>
<dbReference type="SUPFAM" id="SSF53850">
    <property type="entry name" value="Periplasmic binding protein-like II"/>
    <property type="match status" value="1"/>
</dbReference>
<evidence type="ECO:0000256" key="1">
    <source>
        <dbReference type="ARBA" id="ARBA00004418"/>
    </source>
</evidence>
<feature type="signal peptide" evidence="6">
    <location>
        <begin position="1"/>
        <end position="22"/>
    </location>
</feature>
<evidence type="ECO:0000256" key="6">
    <source>
        <dbReference type="SAM" id="SignalP"/>
    </source>
</evidence>
<dbReference type="Proteomes" id="UP000294813">
    <property type="component" value="Unassembled WGS sequence"/>
</dbReference>
<dbReference type="GO" id="GO:0042597">
    <property type="term" value="C:periplasmic space"/>
    <property type="evidence" value="ECO:0007669"/>
    <property type="project" value="UniProtKB-SubCell"/>
</dbReference>
<dbReference type="GO" id="GO:0019808">
    <property type="term" value="F:polyamine binding"/>
    <property type="evidence" value="ECO:0007669"/>
    <property type="project" value="InterPro"/>
</dbReference>
<dbReference type="EMBL" id="SLXT01000019">
    <property type="protein sequence ID" value="TCP62683.1"/>
    <property type="molecule type" value="Genomic_DNA"/>
</dbReference>
<keyword evidence="2" id="KW-0813">Transport</keyword>
<comment type="subcellular location">
    <subcellularLocation>
        <location evidence="1">Periplasm</location>
    </subcellularLocation>
</comment>
<dbReference type="InterPro" id="IPR001188">
    <property type="entry name" value="Sperm_putr-bd"/>
</dbReference>
<dbReference type="CDD" id="cd13590">
    <property type="entry name" value="PBP2_PotD_PotF_like"/>
    <property type="match status" value="1"/>
</dbReference>
<dbReference type="Pfam" id="PF13416">
    <property type="entry name" value="SBP_bac_8"/>
    <property type="match status" value="1"/>
</dbReference>
<evidence type="ECO:0000313" key="8">
    <source>
        <dbReference type="Proteomes" id="UP000294813"/>
    </source>
</evidence>
<dbReference type="Gene3D" id="3.40.190.10">
    <property type="entry name" value="Periplasmic binding protein-like II"/>
    <property type="match status" value="2"/>
</dbReference>
<protein>
    <submittedName>
        <fullName evidence="7">Spermidine/putrescine transport system substrate-binding protein</fullName>
    </submittedName>
</protein>
<dbReference type="PANTHER" id="PTHR30222:SF17">
    <property type="entry name" value="SPERMIDINE_PUTRESCINE-BINDING PERIPLASMIC PROTEIN"/>
    <property type="match status" value="1"/>
</dbReference>
<evidence type="ECO:0000256" key="4">
    <source>
        <dbReference type="ARBA" id="ARBA00022764"/>
    </source>
</evidence>
<dbReference type="InterPro" id="IPR006059">
    <property type="entry name" value="SBP"/>
</dbReference>
<name>A0A4R2RI45_9FIRM</name>
<dbReference type="AlphaFoldDB" id="A0A4R2RI45"/>
<feature type="chain" id="PRO_5039048105" evidence="6">
    <location>
        <begin position="23"/>
        <end position="361"/>
    </location>
</feature>
<gene>
    <name evidence="7" type="ORF">EDD73_11931</name>
</gene>
<dbReference type="RefSeq" id="WP_165876455.1">
    <property type="nucleotide sequence ID" value="NZ_JAOQNU010000018.1"/>
</dbReference>
<reference evidence="7 8" key="1">
    <citation type="submission" date="2019-03" db="EMBL/GenBank/DDBJ databases">
        <title>Genomic Encyclopedia of Type Strains, Phase IV (KMG-IV): sequencing the most valuable type-strain genomes for metagenomic binning, comparative biology and taxonomic classification.</title>
        <authorList>
            <person name="Goeker M."/>
        </authorList>
    </citation>
    <scope>NUCLEOTIDE SEQUENCE [LARGE SCALE GENOMIC DNA]</scope>
    <source>
        <strain evidence="7 8">DSM 11170</strain>
    </source>
</reference>